<dbReference type="InterPro" id="IPR011032">
    <property type="entry name" value="GroES-like_sf"/>
</dbReference>
<dbReference type="InterPro" id="IPR016035">
    <property type="entry name" value="Acyl_Trfase/lysoPLipase"/>
</dbReference>
<keyword evidence="2" id="KW-0597">Phosphoprotein</keyword>
<dbReference type="InterPro" id="IPR042104">
    <property type="entry name" value="PKS_dehydratase_sf"/>
</dbReference>
<dbReference type="Pfam" id="PF00550">
    <property type="entry name" value="PP-binding"/>
    <property type="match status" value="1"/>
</dbReference>
<feature type="active site" description="Proton acceptor; for dehydratase activity" evidence="7">
    <location>
        <position position="918"/>
    </location>
</feature>
<dbReference type="PROSITE" id="PS52004">
    <property type="entry name" value="KS3_2"/>
    <property type="match status" value="1"/>
</dbReference>
<dbReference type="InterPro" id="IPR001227">
    <property type="entry name" value="Ac_transferase_dom_sf"/>
</dbReference>
<dbReference type="InterPro" id="IPR013968">
    <property type="entry name" value="PKS_KR"/>
</dbReference>
<dbReference type="Pfam" id="PF00698">
    <property type="entry name" value="Acyl_transf_1"/>
    <property type="match status" value="1"/>
</dbReference>
<dbReference type="InterPro" id="IPR032821">
    <property type="entry name" value="PKS_assoc"/>
</dbReference>
<dbReference type="Gene3D" id="3.30.70.3290">
    <property type="match status" value="1"/>
</dbReference>
<protein>
    <submittedName>
        <fullName evidence="12">SDR family NAD(P)-dependent oxidoreductase</fullName>
    </submittedName>
</protein>
<dbReference type="PANTHER" id="PTHR43775:SF37">
    <property type="entry name" value="SI:DKEY-61P9.11"/>
    <property type="match status" value="1"/>
</dbReference>
<evidence type="ECO:0000313" key="12">
    <source>
        <dbReference type="EMBL" id="WRY35838.1"/>
    </source>
</evidence>
<dbReference type="Pfam" id="PF14765">
    <property type="entry name" value="PS-DH"/>
    <property type="match status" value="1"/>
</dbReference>
<dbReference type="PROSITE" id="PS50075">
    <property type="entry name" value="CARRIER"/>
    <property type="match status" value="1"/>
</dbReference>
<dbReference type="InterPro" id="IPR020807">
    <property type="entry name" value="PKS_DH"/>
</dbReference>
<feature type="domain" description="Carrier" evidence="9">
    <location>
        <begin position="2198"/>
        <end position="2275"/>
    </location>
</feature>
<dbReference type="InterPro" id="IPR018201">
    <property type="entry name" value="Ketoacyl_synth_AS"/>
</dbReference>
<feature type="region of interest" description="Disordered" evidence="8">
    <location>
        <begin position="1419"/>
        <end position="1448"/>
    </location>
</feature>
<feature type="domain" description="PKS/mFAS DH" evidence="11">
    <location>
        <begin position="888"/>
        <end position="1169"/>
    </location>
</feature>
<dbReference type="InterPro" id="IPR020843">
    <property type="entry name" value="ER"/>
</dbReference>
<keyword evidence="12" id="KW-0614">Plasmid</keyword>
<dbReference type="InterPro" id="IPR020806">
    <property type="entry name" value="PKS_PP-bd"/>
</dbReference>
<geneLocation type="plasmid" evidence="12 13">
    <name>unnamed2</name>
</geneLocation>
<evidence type="ECO:0000256" key="4">
    <source>
        <dbReference type="ARBA" id="ARBA00022857"/>
    </source>
</evidence>
<dbReference type="SMART" id="SM00825">
    <property type="entry name" value="PKS_KS"/>
    <property type="match status" value="1"/>
</dbReference>
<keyword evidence="5" id="KW-0511">Multifunctional enzyme</keyword>
<dbReference type="RefSeq" id="WP_330629589.1">
    <property type="nucleotide sequence ID" value="NZ_CP135445.1"/>
</dbReference>
<evidence type="ECO:0000313" key="13">
    <source>
        <dbReference type="Proteomes" id="UP001623290"/>
    </source>
</evidence>
<evidence type="ECO:0000259" key="9">
    <source>
        <dbReference type="PROSITE" id="PS50075"/>
    </source>
</evidence>
<evidence type="ECO:0000256" key="2">
    <source>
        <dbReference type="ARBA" id="ARBA00022553"/>
    </source>
</evidence>
<dbReference type="PROSITE" id="PS00606">
    <property type="entry name" value="KS3_1"/>
    <property type="match status" value="1"/>
</dbReference>
<feature type="region of interest" description="N-terminal hotdog fold" evidence="7">
    <location>
        <begin position="888"/>
        <end position="1006"/>
    </location>
</feature>
<evidence type="ECO:0000259" key="10">
    <source>
        <dbReference type="PROSITE" id="PS52004"/>
    </source>
</evidence>
<dbReference type="SUPFAM" id="SSF47336">
    <property type="entry name" value="ACP-like"/>
    <property type="match status" value="1"/>
</dbReference>
<feature type="domain" description="Ketosynthase family 3 (KS3)" evidence="10">
    <location>
        <begin position="6"/>
        <end position="426"/>
    </location>
</feature>
<dbReference type="InterPro" id="IPR014043">
    <property type="entry name" value="Acyl_transferase_dom"/>
</dbReference>
<dbReference type="InterPro" id="IPR020841">
    <property type="entry name" value="PKS_Beta-ketoAc_synthase_dom"/>
</dbReference>
<dbReference type="Pfam" id="PF00109">
    <property type="entry name" value="ketoacyl-synt"/>
    <property type="match status" value="1"/>
</dbReference>
<dbReference type="CDD" id="cd05195">
    <property type="entry name" value="enoyl_red"/>
    <property type="match status" value="1"/>
</dbReference>
<dbReference type="InterPro" id="IPR014031">
    <property type="entry name" value="Ketoacyl_synth_C"/>
</dbReference>
<feature type="region of interest" description="Disordered" evidence="8">
    <location>
        <begin position="1373"/>
        <end position="1396"/>
    </location>
</feature>
<dbReference type="InterPro" id="IPR036736">
    <property type="entry name" value="ACP-like_sf"/>
</dbReference>
<dbReference type="InterPro" id="IPR013149">
    <property type="entry name" value="ADH-like_C"/>
</dbReference>
<dbReference type="InterPro" id="IPR009081">
    <property type="entry name" value="PP-bd_ACP"/>
</dbReference>
<keyword evidence="3" id="KW-0808">Transferase</keyword>
<keyword evidence="1" id="KW-0596">Phosphopantetheine</keyword>
<dbReference type="Pfam" id="PF08240">
    <property type="entry name" value="ADH_N"/>
    <property type="match status" value="1"/>
</dbReference>
<dbReference type="SUPFAM" id="SSF55048">
    <property type="entry name" value="Probable ACP-binding domain of malonyl-CoA ACP transacylase"/>
    <property type="match status" value="1"/>
</dbReference>
<dbReference type="Pfam" id="PF02801">
    <property type="entry name" value="Ketoacyl-synt_C"/>
    <property type="match status" value="1"/>
</dbReference>
<dbReference type="InterPro" id="IPR016036">
    <property type="entry name" value="Malonyl_transacylase_ACP-bd"/>
</dbReference>
<accession>A0ABZ1E485</accession>
<dbReference type="InterPro" id="IPR036291">
    <property type="entry name" value="NAD(P)-bd_dom_sf"/>
</dbReference>
<evidence type="ECO:0000256" key="1">
    <source>
        <dbReference type="ARBA" id="ARBA00022450"/>
    </source>
</evidence>
<feature type="region of interest" description="C-terminal hotdog fold" evidence="7">
    <location>
        <begin position="1015"/>
        <end position="1169"/>
    </location>
</feature>
<dbReference type="Gene3D" id="3.90.180.10">
    <property type="entry name" value="Medium-chain alcohol dehydrogenases, catalytic domain"/>
    <property type="match status" value="1"/>
</dbReference>
<feature type="region of interest" description="Disordered" evidence="8">
    <location>
        <begin position="997"/>
        <end position="1016"/>
    </location>
</feature>
<dbReference type="EMBL" id="CP135445">
    <property type="protein sequence ID" value="WRY35838.1"/>
    <property type="molecule type" value="Genomic_DNA"/>
</dbReference>
<dbReference type="InterPro" id="IPR013154">
    <property type="entry name" value="ADH-like_N"/>
</dbReference>
<dbReference type="InterPro" id="IPR049900">
    <property type="entry name" value="PKS_mFAS_DH"/>
</dbReference>
<keyword evidence="6" id="KW-0012">Acyltransferase</keyword>
<sequence>MNCDHDNAPIVAGIGLRLPGARGLAAAWSVLSEGRCTVTTVSARSFDPAFYHDPAQGRRGKTYSLAAGQLDNLYHFDAAFFGISPREAAEMDPQQRQMLVATWEAVEDAGLDMADLSGPRTGVFIGSSIVENLSSYYYDTARGGSTFTLGNTLAIIANRISARFDFGGPSQVIDTACSSGLTALDTATKALSRGDLDIAIVGGVHVLRAPGGFVGFSQARMLSPSGRCRAFDAGADGYVRSEAAIALVLLRPEIAARLHARHRGRILATGVNTDGGASPLLVPSSDRQETLIRSVLDQAGRPPEDLAFYEAHGTGTQVGDPAEAHSIGQAVASLRRAPLLIGSAKSNFGHTEPASGLVGLVKALLAMQHRILPASLHFNTPNPNIDFDGLNLAVAATPMPLPEGPLLAGVNAFGFGGTNAVALIEGGTQATPARRFVPVSSGTPWLCLSAASPDSLAKLAGHWSARLDASPHAREALAAAATRRTALPHRLALRCDETASARLRDIALGQAAALGGRAAFERPQTVFAFPGNGAQIMGMGQDAYRHDARFRDGFDQIAAAFAQEGIDALAEQLFAADLDRRLASPLVAQPLLVACQVAQAQSLMAAGLRPDAVIGHSVGELSALTVAGCLTPQGLARVVASRSRRFEALRGSGGMAALALSEAEASRAIAGLGAPLLALAAVNAPRSVTVSGPQKALEQLAKVSIGGKRIAMMPLGVEVPYHSPAVAPLRAAFMADIAGLQLAAPTCRIAGSALGRLLETQDLTADYLWRNARDTVRFSDALKSLCAEAPAVVVELSPRRLLAANIRDLARLEGQPLSYCAATPAQGTEPAEATVLRCWCHGARIDRTQLSGLPEAPPPDLPLYPWQEVEHATQLSPDGYDAWGEAGQRHFAGRRPDRELPVWTTEITPTAPEWLADHRIGGAQVLPAAALVELALSAAQETWPETPLTLSGFDLLHPADIAGEGLRLRTKLLDGGRVGIDMRPRLAKTDWTPLARGTLRPDAIAPPPRRDTPTHESIPTEALYTALAAQGLHYGPAFRRLGRIWAEEAGGLGATLTGDPPAGQFLLDPTALDAAFHLLAPYAGQVALAGDTPPALAKALAAGAALLPTRIGRLTLWPGAGPAATVRLVPGRLWPRGLEASFTLETADGRTLAALDAVEFTLARPDALPIAPALWHRSAVRLRPPEQPVTGPESWHEPKAALARLGYGTPPPRAETDLSDAGTVLRLHPDRASDLQLAMLQARGMDQPDIRRHSAATRACWQTAERLLDDLLGQWPAEERCALLLVGLPPGWLVTRLAADPRLDDLRLSHPDETARESLRRLLPAACTPLLCDSPEAGMFDIMVTALPHSPPLLTPLAAGGICVALSTEPVCGPPPDGRDQHGATPPVAPPPTEPLFYDGTGPVPVTISACRSPVLKPPSLSVAPTSTDRPAAATPPQGPPELRGLDTGGRNLRLIVRLHQGADDPVTALADMLAELRRATLDADDMRPLRLVVMGDGDTDGFAQLTAGLGAAVMVLRNEAPAAAASLISVQTDGLPDWEALFALADREPWVDCAGSALRAPRLLPQPRPAEPAAALGLNDRANEALNGGQTHSSAFSWQPRPRQRPRADEVEIAVAATGLNFRDVMLAKGLLPERLIRSGASGGGLGMEFAGIVQRVGRDAPLAKGMAVMGFAADAFATHLTVPAAAVMPLPEGLDLHQAAALPVAYVTAWEALRGVGRVSDGDIVLVHGGAGGLGLAAIRVARLFGARVFATASSAERQALAVAAGAEACFDSRTLDFADALRAATGGHGADIVLNSLAGEAMLRSVEALAPFGRFIELGKRGFVENAILPLGQLPEEASYHSFDLDRRLAARPAQLAGTLHKIGAALAEGRLPALPVTPFAAEDAAEAFGHMFAARQVGKIIITPPPLPTGPAAPYRPIRDDWVILGGTGGVGLALAKTLRENGAKRVHLLSRSGTPNLGSGAAGAWVAADQGTVLHALDGRDAAALSAYMAQIDADGHRLGGVIHAAMVLRDRLIRDLDPVETALVLRAKLGVARSLDQVLRQRAESPDAVLFLSSVAACLGNPGQAAYAAANAAMEALAERRRADGHPASVLALGPIGDGGALARNAALSAQLGRLDGLAMLPMRTAVAEILSTLRDPTARNRLFAPLNWARLAPHLPALAAPPFSWIVPEGAAQAAKPGDLARALRGLEWPEALAHVERELADILCDILRLPAAEYDPHRPLGRYGIDSLMALELRLEIERRLGLQLASFPLSESTTPARFAVALLTRLHAQEAPDG</sequence>
<dbReference type="Gene3D" id="3.40.366.10">
    <property type="entry name" value="Malonyl-Coenzyme A Acyl Carrier Protein, domain 2"/>
    <property type="match status" value="1"/>
</dbReference>
<keyword evidence="13" id="KW-1185">Reference proteome</keyword>
<evidence type="ECO:0000256" key="5">
    <source>
        <dbReference type="ARBA" id="ARBA00023268"/>
    </source>
</evidence>
<dbReference type="InterPro" id="IPR049552">
    <property type="entry name" value="PKS_DH_N"/>
</dbReference>
<dbReference type="InterPro" id="IPR016039">
    <property type="entry name" value="Thiolase-like"/>
</dbReference>
<evidence type="ECO:0000256" key="7">
    <source>
        <dbReference type="PROSITE-ProRule" id="PRU01363"/>
    </source>
</evidence>
<dbReference type="InterPro" id="IPR049551">
    <property type="entry name" value="PKS_DH_C"/>
</dbReference>
<dbReference type="InterPro" id="IPR057326">
    <property type="entry name" value="KR_dom"/>
</dbReference>
<dbReference type="SMART" id="SM00826">
    <property type="entry name" value="PKS_DH"/>
    <property type="match status" value="1"/>
</dbReference>
<dbReference type="Gene3D" id="3.10.129.110">
    <property type="entry name" value="Polyketide synthase dehydratase"/>
    <property type="match status" value="1"/>
</dbReference>
<dbReference type="Pfam" id="PF16197">
    <property type="entry name" value="KAsynt_C_assoc"/>
    <property type="match status" value="1"/>
</dbReference>
<dbReference type="PROSITE" id="PS52019">
    <property type="entry name" value="PKS_MFAS_DH"/>
    <property type="match status" value="1"/>
</dbReference>
<dbReference type="Gene3D" id="1.10.1200.10">
    <property type="entry name" value="ACP-like"/>
    <property type="match status" value="1"/>
</dbReference>
<evidence type="ECO:0000256" key="3">
    <source>
        <dbReference type="ARBA" id="ARBA00022679"/>
    </source>
</evidence>
<dbReference type="SMART" id="SM00823">
    <property type="entry name" value="PKS_PP"/>
    <property type="match status" value="1"/>
</dbReference>
<feature type="active site" description="Proton donor; for dehydratase activity" evidence="7">
    <location>
        <position position="1073"/>
    </location>
</feature>
<dbReference type="Gene3D" id="3.40.47.10">
    <property type="match status" value="1"/>
</dbReference>
<proteinExistence type="predicted"/>
<keyword evidence="4" id="KW-0521">NADP</keyword>
<dbReference type="SMART" id="SM00829">
    <property type="entry name" value="PKS_ER"/>
    <property type="match status" value="1"/>
</dbReference>
<name>A0ABZ1E485_9RHOB</name>
<dbReference type="InterPro" id="IPR014030">
    <property type="entry name" value="Ketoacyl_synth_N"/>
</dbReference>
<dbReference type="CDD" id="cd00833">
    <property type="entry name" value="PKS"/>
    <property type="match status" value="1"/>
</dbReference>
<dbReference type="InterPro" id="IPR050091">
    <property type="entry name" value="PKS_NRPS_Biosynth_Enz"/>
</dbReference>
<dbReference type="SUPFAM" id="SSF53901">
    <property type="entry name" value="Thiolase-like"/>
    <property type="match status" value="1"/>
</dbReference>
<dbReference type="Pfam" id="PF08659">
    <property type="entry name" value="KR"/>
    <property type="match status" value="1"/>
</dbReference>
<dbReference type="PANTHER" id="PTHR43775">
    <property type="entry name" value="FATTY ACID SYNTHASE"/>
    <property type="match status" value="1"/>
</dbReference>
<dbReference type="SMART" id="SM00822">
    <property type="entry name" value="PKS_KR"/>
    <property type="match status" value="1"/>
</dbReference>
<dbReference type="SUPFAM" id="SSF50129">
    <property type="entry name" value="GroES-like"/>
    <property type="match status" value="1"/>
</dbReference>
<reference evidence="12 13" key="1">
    <citation type="submission" date="2023-09" db="EMBL/GenBank/DDBJ databases">
        <title>Thioclava shenzhenensis sp. nov., a multidrug resistant bacteria-antagonizing species isolated from coastal seawater.</title>
        <authorList>
            <person name="Long M."/>
        </authorList>
    </citation>
    <scope>NUCLEOTIDE SEQUENCE [LARGE SCALE GENOMIC DNA]</scope>
    <source>
        <strain evidence="12 13">FTW29</strain>
        <plasmid evidence="12 13">unnamed2</plasmid>
    </source>
</reference>
<evidence type="ECO:0000256" key="8">
    <source>
        <dbReference type="SAM" id="MobiDB-lite"/>
    </source>
</evidence>
<dbReference type="SMART" id="SM00827">
    <property type="entry name" value="PKS_AT"/>
    <property type="match status" value="1"/>
</dbReference>
<organism evidence="12 13">
    <name type="scientific">Thioclava litoralis</name>
    <dbReference type="NCBI Taxonomy" id="3076557"/>
    <lineage>
        <taxon>Bacteria</taxon>
        <taxon>Pseudomonadati</taxon>
        <taxon>Pseudomonadota</taxon>
        <taxon>Alphaproteobacteria</taxon>
        <taxon>Rhodobacterales</taxon>
        <taxon>Paracoccaceae</taxon>
        <taxon>Thioclava</taxon>
    </lineage>
</organism>
<dbReference type="SUPFAM" id="SSF52151">
    <property type="entry name" value="FabD/lysophospholipase-like"/>
    <property type="match status" value="1"/>
</dbReference>
<dbReference type="Proteomes" id="UP001623290">
    <property type="component" value="Plasmid unnamed2"/>
</dbReference>
<dbReference type="Pfam" id="PF21089">
    <property type="entry name" value="PKS_DH_N"/>
    <property type="match status" value="1"/>
</dbReference>
<dbReference type="SUPFAM" id="SSF51735">
    <property type="entry name" value="NAD(P)-binding Rossmann-fold domains"/>
    <property type="match status" value="2"/>
</dbReference>
<dbReference type="Gene3D" id="3.40.50.720">
    <property type="entry name" value="NAD(P)-binding Rossmann-like Domain"/>
    <property type="match status" value="2"/>
</dbReference>
<dbReference type="Pfam" id="PF00107">
    <property type="entry name" value="ADH_zinc_N"/>
    <property type="match status" value="1"/>
</dbReference>
<evidence type="ECO:0000259" key="11">
    <source>
        <dbReference type="PROSITE" id="PS52019"/>
    </source>
</evidence>
<gene>
    <name evidence="12" type="ORF">RPE78_16585</name>
</gene>
<evidence type="ECO:0000256" key="6">
    <source>
        <dbReference type="ARBA" id="ARBA00023315"/>
    </source>
</evidence>